<accession>A0A2H5F2E0</accession>
<gene>
    <name evidence="2" type="ORF">CX676_17515</name>
</gene>
<dbReference type="KEGG" id="pzh:CX676_17515"/>
<keyword evidence="1" id="KW-0732">Signal</keyword>
<proteinExistence type="predicted"/>
<evidence type="ECO:0008006" key="4">
    <source>
        <dbReference type="Google" id="ProtNLM"/>
    </source>
</evidence>
<dbReference type="RefSeq" id="WP_101753702.1">
    <property type="nucleotide sequence ID" value="NZ_CP025430.1"/>
</dbReference>
<evidence type="ECO:0000313" key="2">
    <source>
        <dbReference type="EMBL" id="AUH65729.1"/>
    </source>
</evidence>
<evidence type="ECO:0000256" key="1">
    <source>
        <dbReference type="SAM" id="SignalP"/>
    </source>
</evidence>
<dbReference type="Proteomes" id="UP000234530">
    <property type="component" value="Chromosome"/>
</dbReference>
<organism evidence="2 3">
    <name type="scientific">Paracoccus zhejiangensis</name>
    <dbReference type="NCBI Taxonomy" id="1077935"/>
    <lineage>
        <taxon>Bacteria</taxon>
        <taxon>Pseudomonadati</taxon>
        <taxon>Pseudomonadota</taxon>
        <taxon>Alphaproteobacteria</taxon>
        <taxon>Rhodobacterales</taxon>
        <taxon>Paracoccaceae</taxon>
        <taxon>Paracoccus</taxon>
    </lineage>
</organism>
<feature type="chain" id="PRO_5014138517" description="Lipoprotein" evidence="1">
    <location>
        <begin position="24"/>
        <end position="137"/>
    </location>
</feature>
<protein>
    <recommendedName>
        <fullName evidence="4">Lipoprotein</fullName>
    </recommendedName>
</protein>
<dbReference type="AlphaFoldDB" id="A0A2H5F2E0"/>
<dbReference type="PROSITE" id="PS51257">
    <property type="entry name" value="PROKAR_LIPOPROTEIN"/>
    <property type="match status" value="1"/>
</dbReference>
<feature type="signal peptide" evidence="1">
    <location>
        <begin position="1"/>
        <end position="23"/>
    </location>
</feature>
<name>A0A2H5F2E0_9RHOB</name>
<dbReference type="OrthoDB" id="7778594at2"/>
<keyword evidence="3" id="KW-1185">Reference proteome</keyword>
<dbReference type="EMBL" id="CP025430">
    <property type="protein sequence ID" value="AUH65729.1"/>
    <property type="molecule type" value="Genomic_DNA"/>
</dbReference>
<sequence length="137" mass="14857">MFTPLFRRALLPGLLTASAFVLSACTMTTGATNPPASNAFYAQLSQTGFSGRYDPAGFQPHEVQKALGEACAIRGNIVDYSEQPVDGAMAFRARCRGGTDVRLGTVSVYRYGNRARVVLPGYVELMREDETVRTISL</sequence>
<reference evidence="2 3" key="1">
    <citation type="journal article" date="2013" name="Antonie Van Leeuwenhoek">
        <title>Paracoccus zhejiangensis sp. nov., isolated from activated sludge in wastewater-treatment system.</title>
        <authorList>
            <person name="Wu Z.G."/>
            <person name="Zhang D.F."/>
            <person name="Liu Y.L."/>
            <person name="Wang F."/>
            <person name="Jiang X."/>
            <person name="Li C."/>
            <person name="Li S.P."/>
            <person name="Hong Q."/>
            <person name="Li W.J."/>
        </authorList>
    </citation>
    <scope>NUCLEOTIDE SEQUENCE [LARGE SCALE GENOMIC DNA]</scope>
    <source>
        <strain evidence="2 3">J6</strain>
    </source>
</reference>
<evidence type="ECO:0000313" key="3">
    <source>
        <dbReference type="Proteomes" id="UP000234530"/>
    </source>
</evidence>